<dbReference type="EMBL" id="JZWV01001683">
    <property type="protein sequence ID" value="KJY17224.1"/>
    <property type="molecule type" value="Genomic_DNA"/>
</dbReference>
<keyword evidence="1" id="KW-0540">Nuclease</keyword>
<feature type="non-terminal residue" evidence="1">
    <location>
        <position position="1"/>
    </location>
</feature>
<reference evidence="1 2" key="1">
    <citation type="submission" date="2015-02" db="EMBL/GenBank/DDBJ databases">
        <authorList>
            <person name="Ju K.-S."/>
            <person name="Doroghazi J.R."/>
            <person name="Metcalf W."/>
        </authorList>
    </citation>
    <scope>NUCLEOTIDE SEQUENCE [LARGE SCALE GENOMIC DNA]</scope>
    <source>
        <strain evidence="1 2">NRRL ISP-5550</strain>
    </source>
</reference>
<accession>A0A0F4I699</accession>
<dbReference type="PATRIC" id="fig|68223.7.peg.6358"/>
<dbReference type="GO" id="GO:0004519">
    <property type="term" value="F:endonuclease activity"/>
    <property type="evidence" value="ECO:0007669"/>
    <property type="project" value="UniProtKB-KW"/>
</dbReference>
<gene>
    <name evidence="1" type="ORF">VR44_40090</name>
</gene>
<proteinExistence type="predicted"/>
<keyword evidence="1" id="KW-0378">Hydrolase</keyword>
<dbReference type="AlphaFoldDB" id="A0A0F4I699"/>
<protein>
    <submittedName>
        <fullName evidence="1">Restriction endonuclease HaeIII</fullName>
    </submittedName>
</protein>
<sequence length="50" mass="5363">VVLDEADRRLSAAPDGTVLCAQGRARLIRALYERLDRLTEAAVSAPAKAL</sequence>
<name>A0A0F4I699_9ACTN</name>
<dbReference type="Proteomes" id="UP000033551">
    <property type="component" value="Unassembled WGS sequence"/>
</dbReference>
<keyword evidence="2" id="KW-1185">Reference proteome</keyword>
<keyword evidence="1" id="KW-0255">Endonuclease</keyword>
<evidence type="ECO:0000313" key="2">
    <source>
        <dbReference type="Proteomes" id="UP000033551"/>
    </source>
</evidence>
<organism evidence="1 2">
    <name type="scientific">Streptomyces katrae</name>
    <dbReference type="NCBI Taxonomy" id="68223"/>
    <lineage>
        <taxon>Bacteria</taxon>
        <taxon>Bacillati</taxon>
        <taxon>Actinomycetota</taxon>
        <taxon>Actinomycetes</taxon>
        <taxon>Kitasatosporales</taxon>
        <taxon>Streptomycetaceae</taxon>
        <taxon>Streptomyces</taxon>
    </lineage>
</organism>
<evidence type="ECO:0000313" key="1">
    <source>
        <dbReference type="EMBL" id="KJY17224.1"/>
    </source>
</evidence>
<comment type="caution">
    <text evidence="1">The sequence shown here is derived from an EMBL/GenBank/DDBJ whole genome shotgun (WGS) entry which is preliminary data.</text>
</comment>